<keyword evidence="6" id="KW-0862">Zinc</keyword>
<evidence type="ECO:0000256" key="3">
    <source>
        <dbReference type="ARBA" id="ARBA00022679"/>
    </source>
</evidence>
<evidence type="ECO:0000313" key="12">
    <source>
        <dbReference type="Proteomes" id="UP000229730"/>
    </source>
</evidence>
<comment type="catalytic activity">
    <reaction evidence="8">
        <text>adenosine + phosphate = alpha-D-ribose 1-phosphate + adenine</text>
        <dbReference type="Rhea" id="RHEA:27642"/>
        <dbReference type="ChEBI" id="CHEBI:16335"/>
        <dbReference type="ChEBI" id="CHEBI:16708"/>
        <dbReference type="ChEBI" id="CHEBI:43474"/>
        <dbReference type="ChEBI" id="CHEBI:57720"/>
        <dbReference type="EC" id="2.4.2.1"/>
    </reaction>
    <physiologicalReaction direction="left-to-right" evidence="8">
        <dbReference type="Rhea" id="RHEA:27643"/>
    </physiologicalReaction>
</comment>
<dbReference type="EMBL" id="PDEM01000009">
    <property type="protein sequence ID" value="PHZ86249.1"/>
    <property type="molecule type" value="Genomic_DNA"/>
</dbReference>
<organism evidence="11 12">
    <name type="scientific">Paremcibacter congregatus</name>
    <dbReference type="NCBI Taxonomy" id="2043170"/>
    <lineage>
        <taxon>Bacteria</taxon>
        <taxon>Pseudomonadati</taxon>
        <taxon>Pseudomonadota</taxon>
        <taxon>Alphaproteobacteria</taxon>
        <taxon>Emcibacterales</taxon>
        <taxon>Emcibacteraceae</taxon>
        <taxon>Paremcibacter</taxon>
    </lineage>
</organism>
<evidence type="ECO:0000256" key="9">
    <source>
        <dbReference type="ARBA" id="ARBA00049893"/>
    </source>
</evidence>
<keyword evidence="5" id="KW-0378">Hydrolase</keyword>
<evidence type="ECO:0000256" key="4">
    <source>
        <dbReference type="ARBA" id="ARBA00022723"/>
    </source>
</evidence>
<dbReference type="FunCoup" id="A0A2G4YV93">
    <property type="interactions" value="421"/>
</dbReference>
<dbReference type="AlphaFoldDB" id="A0A2G4YV93"/>
<evidence type="ECO:0000313" key="11">
    <source>
        <dbReference type="EMBL" id="PHZ86249.1"/>
    </source>
</evidence>
<dbReference type="PANTHER" id="PTHR30616">
    <property type="entry name" value="UNCHARACTERIZED PROTEIN YFIH"/>
    <property type="match status" value="1"/>
</dbReference>
<comment type="catalytic activity">
    <reaction evidence="9">
        <text>S-methyl-5'-thioadenosine + phosphate = 5-(methylsulfanyl)-alpha-D-ribose 1-phosphate + adenine</text>
        <dbReference type="Rhea" id="RHEA:11852"/>
        <dbReference type="ChEBI" id="CHEBI:16708"/>
        <dbReference type="ChEBI" id="CHEBI:17509"/>
        <dbReference type="ChEBI" id="CHEBI:43474"/>
        <dbReference type="ChEBI" id="CHEBI:58533"/>
        <dbReference type="EC" id="2.4.2.28"/>
    </reaction>
    <physiologicalReaction direction="left-to-right" evidence="9">
        <dbReference type="Rhea" id="RHEA:11853"/>
    </physiologicalReaction>
</comment>
<dbReference type="NCBIfam" id="TIGR00726">
    <property type="entry name" value="peptidoglycan editing factor PgeF"/>
    <property type="match status" value="1"/>
</dbReference>
<protein>
    <recommendedName>
        <fullName evidence="10">Purine nucleoside phosphorylase</fullName>
    </recommendedName>
</protein>
<dbReference type="InParanoid" id="A0A2G4YV93"/>
<keyword evidence="12" id="KW-1185">Reference proteome</keyword>
<dbReference type="InterPro" id="IPR038371">
    <property type="entry name" value="Cu_polyphenol_OxRdtase_sf"/>
</dbReference>
<proteinExistence type="inferred from homology"/>
<dbReference type="InterPro" id="IPR003730">
    <property type="entry name" value="Cu_polyphenol_OxRdtase"/>
</dbReference>
<evidence type="ECO:0000256" key="6">
    <source>
        <dbReference type="ARBA" id="ARBA00022833"/>
    </source>
</evidence>
<dbReference type="RefSeq" id="WP_099471833.1">
    <property type="nucleotide sequence ID" value="NZ_CP041025.1"/>
</dbReference>
<dbReference type="Proteomes" id="UP000229730">
    <property type="component" value="Unassembled WGS sequence"/>
</dbReference>
<dbReference type="Gene3D" id="3.60.140.10">
    <property type="entry name" value="CNF1/YfiH-like putative cysteine hydrolases"/>
    <property type="match status" value="1"/>
</dbReference>
<comment type="similarity">
    <text evidence="2 10">Belongs to the purine nucleoside phosphorylase YfiH/LACC1 family.</text>
</comment>
<dbReference type="GO" id="GO:0017061">
    <property type="term" value="F:S-methyl-5-thioadenosine phosphorylase activity"/>
    <property type="evidence" value="ECO:0007669"/>
    <property type="project" value="UniProtKB-EC"/>
</dbReference>
<evidence type="ECO:0000256" key="7">
    <source>
        <dbReference type="ARBA" id="ARBA00047989"/>
    </source>
</evidence>
<comment type="catalytic activity">
    <reaction evidence="7">
        <text>adenosine + H2O + H(+) = inosine + NH4(+)</text>
        <dbReference type="Rhea" id="RHEA:24408"/>
        <dbReference type="ChEBI" id="CHEBI:15377"/>
        <dbReference type="ChEBI" id="CHEBI:15378"/>
        <dbReference type="ChEBI" id="CHEBI:16335"/>
        <dbReference type="ChEBI" id="CHEBI:17596"/>
        <dbReference type="ChEBI" id="CHEBI:28938"/>
        <dbReference type="EC" id="3.5.4.4"/>
    </reaction>
    <physiologicalReaction direction="left-to-right" evidence="7">
        <dbReference type="Rhea" id="RHEA:24409"/>
    </physiologicalReaction>
</comment>
<evidence type="ECO:0000256" key="10">
    <source>
        <dbReference type="RuleBase" id="RU361274"/>
    </source>
</evidence>
<comment type="catalytic activity">
    <reaction evidence="1">
        <text>inosine + phosphate = alpha-D-ribose 1-phosphate + hypoxanthine</text>
        <dbReference type="Rhea" id="RHEA:27646"/>
        <dbReference type="ChEBI" id="CHEBI:17368"/>
        <dbReference type="ChEBI" id="CHEBI:17596"/>
        <dbReference type="ChEBI" id="CHEBI:43474"/>
        <dbReference type="ChEBI" id="CHEBI:57720"/>
        <dbReference type="EC" id="2.4.2.1"/>
    </reaction>
    <physiologicalReaction direction="left-to-right" evidence="1">
        <dbReference type="Rhea" id="RHEA:27647"/>
    </physiologicalReaction>
</comment>
<name>A0A2G4YV93_9PROT</name>
<evidence type="ECO:0000256" key="5">
    <source>
        <dbReference type="ARBA" id="ARBA00022801"/>
    </source>
</evidence>
<gene>
    <name evidence="11" type="ORF">CRD36_06175</name>
</gene>
<evidence type="ECO:0000256" key="2">
    <source>
        <dbReference type="ARBA" id="ARBA00007353"/>
    </source>
</evidence>
<reference evidence="11 12" key="1">
    <citation type="submission" date="2017-10" db="EMBL/GenBank/DDBJ databases">
        <title>Frigbacter circumglobatus gen. nov. sp. nov., isolated from sediment cultured in situ.</title>
        <authorList>
            <person name="Zhao Z."/>
        </authorList>
    </citation>
    <scope>NUCLEOTIDE SEQUENCE [LARGE SCALE GENOMIC DNA]</scope>
    <source>
        <strain evidence="11 12">ZYL</strain>
    </source>
</reference>
<dbReference type="CDD" id="cd16833">
    <property type="entry name" value="YfiH"/>
    <property type="match status" value="1"/>
</dbReference>
<dbReference type="OrthoDB" id="4279at2"/>
<dbReference type="SUPFAM" id="SSF64438">
    <property type="entry name" value="CNF1/YfiH-like putative cysteine hydrolases"/>
    <property type="match status" value="1"/>
</dbReference>
<comment type="caution">
    <text evidence="11">The sequence shown here is derived from an EMBL/GenBank/DDBJ whole genome shotgun (WGS) entry which is preliminary data.</text>
</comment>
<evidence type="ECO:0000256" key="8">
    <source>
        <dbReference type="ARBA" id="ARBA00048968"/>
    </source>
</evidence>
<dbReference type="Pfam" id="PF02578">
    <property type="entry name" value="Cu-oxidase_4"/>
    <property type="match status" value="1"/>
</dbReference>
<dbReference type="GO" id="GO:0005507">
    <property type="term" value="F:copper ion binding"/>
    <property type="evidence" value="ECO:0007669"/>
    <property type="project" value="TreeGrafter"/>
</dbReference>
<accession>A0A2G4YV93</accession>
<dbReference type="InterPro" id="IPR011324">
    <property type="entry name" value="Cytotoxic_necrot_fac-like_cat"/>
</dbReference>
<sequence length="263" mass="29088">MNTNNADKISPCLCQNLMLDNISHGFYTRKGGYSQGIYKGLNAGLGSNDNPEHVIANRDVIRTHLSPSAKNLCGVYQIHSNQVHLLDTPWQAPHMPEGDGVVTRQKYTALGILTADCAPLLFADPQAEVIGAAHAGWQGALNGVIENTLNLMVAQGARLSDIRVAIGPCIAQKNYEVGPEFRQAFTTRDAGYSKFFLPGARQNHYLFDLKAFTQDRLIRAGISDITVMPQDTYALADDFFSYRRTTHQQDPDYGRQISCIMLR</sequence>
<evidence type="ECO:0000256" key="1">
    <source>
        <dbReference type="ARBA" id="ARBA00000553"/>
    </source>
</evidence>
<keyword evidence="3" id="KW-0808">Transferase</keyword>
<dbReference type="PANTHER" id="PTHR30616:SF2">
    <property type="entry name" value="PURINE NUCLEOSIDE PHOSPHORYLASE LACC1"/>
    <property type="match status" value="1"/>
</dbReference>
<keyword evidence="4" id="KW-0479">Metal-binding</keyword>
<dbReference type="GO" id="GO:0016787">
    <property type="term" value="F:hydrolase activity"/>
    <property type="evidence" value="ECO:0007669"/>
    <property type="project" value="UniProtKB-KW"/>
</dbReference>